<sequence>MFFPGPMRHSSLFWVTKNTMHSFTIIFRQLFLRPSLINAFHLVFKFPPKFIQRLNTLPTTMSNLSNFRNATLTAKNNRDEESADNTDTVPILSAATCYFSFHPYYAGLTPRTVITTQAFKPTEEHKMSGDDDEWPYLEYEAGEVFDVRGSKGDMWFVQKQEVDGNVVAGWVWVGHLANTGEEKRKEKNAM</sequence>
<name>U4L3N0_PYROM</name>
<evidence type="ECO:0000313" key="2">
    <source>
        <dbReference type="Proteomes" id="UP000018144"/>
    </source>
</evidence>
<evidence type="ECO:0000313" key="1">
    <source>
        <dbReference type="EMBL" id="CCX06918.1"/>
    </source>
</evidence>
<protein>
    <submittedName>
        <fullName evidence="1">Uncharacterized protein</fullName>
    </submittedName>
</protein>
<proteinExistence type="predicted"/>
<organism evidence="1 2">
    <name type="scientific">Pyronema omphalodes (strain CBS 100304)</name>
    <name type="common">Pyronema confluens</name>
    <dbReference type="NCBI Taxonomy" id="1076935"/>
    <lineage>
        <taxon>Eukaryota</taxon>
        <taxon>Fungi</taxon>
        <taxon>Dikarya</taxon>
        <taxon>Ascomycota</taxon>
        <taxon>Pezizomycotina</taxon>
        <taxon>Pezizomycetes</taxon>
        <taxon>Pezizales</taxon>
        <taxon>Pyronemataceae</taxon>
        <taxon>Pyronema</taxon>
    </lineage>
</organism>
<dbReference type="OrthoDB" id="10256089at2759"/>
<dbReference type="Proteomes" id="UP000018144">
    <property type="component" value="Unassembled WGS sequence"/>
</dbReference>
<gene>
    <name evidence="1" type="ORF">PCON_06505</name>
</gene>
<keyword evidence="2" id="KW-1185">Reference proteome</keyword>
<dbReference type="EMBL" id="HF935323">
    <property type="protein sequence ID" value="CCX06918.1"/>
    <property type="molecule type" value="Genomic_DNA"/>
</dbReference>
<accession>U4L3N0</accession>
<dbReference type="AlphaFoldDB" id="U4L3N0"/>
<reference evidence="1 2" key="1">
    <citation type="journal article" date="2013" name="PLoS Genet.">
        <title>The genome and development-dependent transcriptomes of Pyronema confluens: a window into fungal evolution.</title>
        <authorList>
            <person name="Traeger S."/>
            <person name="Altegoer F."/>
            <person name="Freitag M."/>
            <person name="Gabaldon T."/>
            <person name="Kempken F."/>
            <person name="Kumar A."/>
            <person name="Marcet-Houben M."/>
            <person name="Poggeler S."/>
            <person name="Stajich J.E."/>
            <person name="Nowrousian M."/>
        </authorList>
    </citation>
    <scope>NUCLEOTIDE SEQUENCE [LARGE SCALE GENOMIC DNA]</scope>
    <source>
        <strain evidence="2">CBS 100304</strain>
        <tissue evidence="1">Vegetative mycelium</tissue>
    </source>
</reference>